<dbReference type="RefSeq" id="WP_179643060.1">
    <property type="nucleotide sequence ID" value="NZ_BAAAYY010000001.1"/>
</dbReference>
<dbReference type="EMBL" id="JACCCC010000001">
    <property type="protein sequence ID" value="NYE47049.1"/>
    <property type="molecule type" value="Genomic_DNA"/>
</dbReference>
<accession>A0A852TSQ5</accession>
<evidence type="ECO:0000313" key="3">
    <source>
        <dbReference type="Proteomes" id="UP000589036"/>
    </source>
</evidence>
<dbReference type="InterPro" id="IPR053931">
    <property type="entry name" value="RapZ_C"/>
</dbReference>
<dbReference type="Proteomes" id="UP000589036">
    <property type="component" value="Unassembled WGS sequence"/>
</dbReference>
<proteinExistence type="predicted"/>
<dbReference type="InterPro" id="IPR005337">
    <property type="entry name" value="RapZ-like"/>
</dbReference>
<reference evidence="2 3" key="1">
    <citation type="submission" date="2020-07" db="EMBL/GenBank/DDBJ databases">
        <title>Sequencing the genomes of 1000 actinobacteria strains.</title>
        <authorList>
            <person name="Klenk H.-P."/>
        </authorList>
    </citation>
    <scope>NUCLEOTIDE SEQUENCE [LARGE SCALE GENOMIC DNA]</scope>
    <source>
        <strain evidence="2 3">CXB654</strain>
    </source>
</reference>
<protein>
    <submittedName>
        <fullName evidence="2">UPF0042 nucleotide-binding protein</fullName>
    </submittedName>
</protein>
<dbReference type="AlphaFoldDB" id="A0A852TSQ5"/>
<dbReference type="Pfam" id="PF22740">
    <property type="entry name" value="PapZ_C"/>
    <property type="match status" value="1"/>
</dbReference>
<organism evidence="2 3">
    <name type="scientific">Spinactinospora alkalitolerans</name>
    <dbReference type="NCBI Taxonomy" id="687207"/>
    <lineage>
        <taxon>Bacteria</taxon>
        <taxon>Bacillati</taxon>
        <taxon>Actinomycetota</taxon>
        <taxon>Actinomycetes</taxon>
        <taxon>Streptosporangiales</taxon>
        <taxon>Nocardiopsidaceae</taxon>
        <taxon>Spinactinospora</taxon>
    </lineage>
</organism>
<comment type="caution">
    <text evidence="2">The sequence shown here is derived from an EMBL/GenBank/DDBJ whole genome shotgun (WGS) entry which is preliminary data.</text>
</comment>
<sequence length="127" mass="13869">MPDFAFTSFGRVHGDPPHGSGLLVDLSEALHNPQADPAMRELTGLDPQVRRHVLATPGAEEIVERVVGRALALLPYSAPPDDPVNVFVCCQDGRHRSVAVAEECARRLRRCGFTAETAHRHIARGTR</sequence>
<name>A0A852TSQ5_9ACTN</name>
<dbReference type="PANTHER" id="PTHR30448:SF0">
    <property type="entry name" value="RNASE ADAPTER PROTEIN RAPZ"/>
    <property type="match status" value="1"/>
</dbReference>
<dbReference type="GO" id="GO:0005524">
    <property type="term" value="F:ATP binding"/>
    <property type="evidence" value="ECO:0007669"/>
    <property type="project" value="InterPro"/>
</dbReference>
<keyword evidence="3" id="KW-1185">Reference proteome</keyword>
<feature type="domain" description="RapZ C-terminal" evidence="1">
    <location>
        <begin position="5"/>
        <end position="122"/>
    </location>
</feature>
<gene>
    <name evidence="2" type="ORF">HDA32_002169</name>
</gene>
<dbReference type="PANTHER" id="PTHR30448">
    <property type="entry name" value="RNASE ADAPTER PROTEIN RAPZ"/>
    <property type="match status" value="1"/>
</dbReference>
<evidence type="ECO:0000259" key="1">
    <source>
        <dbReference type="Pfam" id="PF22740"/>
    </source>
</evidence>
<evidence type="ECO:0000313" key="2">
    <source>
        <dbReference type="EMBL" id="NYE47049.1"/>
    </source>
</evidence>